<evidence type="ECO:0000256" key="1">
    <source>
        <dbReference type="ARBA" id="ARBA00004906"/>
    </source>
</evidence>
<dbReference type="SUPFAM" id="SSF49599">
    <property type="entry name" value="TRAF domain-like"/>
    <property type="match status" value="2"/>
</dbReference>
<dbReference type="SMART" id="SM00225">
    <property type="entry name" value="BTB"/>
    <property type="match status" value="1"/>
</dbReference>
<dbReference type="Gene3D" id="3.30.710.10">
    <property type="entry name" value="Potassium Channel Kv1.1, Chain A"/>
    <property type="match status" value="2"/>
</dbReference>
<dbReference type="GO" id="GO:0016567">
    <property type="term" value="P:protein ubiquitination"/>
    <property type="evidence" value="ECO:0007669"/>
    <property type="project" value="InterPro"/>
</dbReference>
<dbReference type="Pfam" id="PF22486">
    <property type="entry name" value="MATH_2"/>
    <property type="match status" value="2"/>
</dbReference>
<dbReference type="InterPro" id="IPR045005">
    <property type="entry name" value="BPM1-6"/>
</dbReference>
<name>M8AY87_TRIUA</name>
<dbReference type="EMBL" id="KD035712">
    <property type="protein sequence ID" value="EMS66084.1"/>
    <property type="molecule type" value="Genomic_DNA"/>
</dbReference>
<dbReference type="CDD" id="cd00121">
    <property type="entry name" value="MATH"/>
    <property type="match status" value="2"/>
</dbReference>
<dbReference type="AlphaFoldDB" id="M8AY87"/>
<accession>M8AY87</accession>
<dbReference type="SUPFAM" id="SSF54695">
    <property type="entry name" value="POZ domain"/>
    <property type="match status" value="2"/>
</dbReference>
<evidence type="ECO:0000313" key="2">
    <source>
        <dbReference type="EMBL" id="EMS66084.1"/>
    </source>
</evidence>
<dbReference type="PROSITE" id="PS50144">
    <property type="entry name" value="MATH"/>
    <property type="match status" value="2"/>
</dbReference>
<dbReference type="Gene3D" id="2.60.210.10">
    <property type="entry name" value="Apoptosis, Tumor Necrosis Factor Receptor Associated Protein 2, Chain A"/>
    <property type="match status" value="2"/>
</dbReference>
<proteinExistence type="predicted"/>
<dbReference type="PANTHER" id="PTHR26379">
    <property type="entry name" value="BTB/POZ AND MATH DOMAIN-CONTAINING PROTEIN 1"/>
    <property type="match status" value="1"/>
</dbReference>
<organism evidence="2">
    <name type="scientific">Triticum urartu</name>
    <name type="common">Red wild einkorn</name>
    <name type="synonym">Crithodium urartu</name>
    <dbReference type="NCBI Taxonomy" id="4572"/>
    <lineage>
        <taxon>Eukaryota</taxon>
        <taxon>Viridiplantae</taxon>
        <taxon>Streptophyta</taxon>
        <taxon>Embryophyta</taxon>
        <taxon>Tracheophyta</taxon>
        <taxon>Spermatophyta</taxon>
        <taxon>Magnoliopsida</taxon>
        <taxon>Liliopsida</taxon>
        <taxon>Poales</taxon>
        <taxon>Poaceae</taxon>
        <taxon>BOP clade</taxon>
        <taxon>Pooideae</taxon>
        <taxon>Triticodae</taxon>
        <taxon>Triticeae</taxon>
        <taxon>Triticinae</taxon>
        <taxon>Triticum</taxon>
    </lineage>
</organism>
<dbReference type="PROSITE" id="PS50097">
    <property type="entry name" value="BTB"/>
    <property type="match status" value="2"/>
</dbReference>
<dbReference type="STRING" id="4572.M8AY87"/>
<sequence>MSAFTGVSIADGYKRCGCETLAVDARGDSGYHLLMVNGYSRTKELIPTGQSITANSFNVGGHDWLIEYYPNGENPGCADYISFFLNLLYDTDDDNHEVPVEVRFSFSLVDQVEKQMPTYIRATGETRSFSSTTSIWGSDRFIRRDALEHSADLKCDCLTIRCDVVVVSNSRLDDDDDAGGRGHGGTKAALLLPDIHQHFKSLLQNKVGADVAFQVGGETFPAHRCVLAARSTVFMAQLFGPMKEASNSNSVIQIKDMEPKVFTALLSFVYTDSFPDMYEDKIKLSELCKDTRQGQEDEMSEAVGQGQDGEAAEDEVELLQWLQGLFVAADREEEQCCIHYVSFNGSTMFMSQKTNQVELVLVRPPAPGVTTPALLRRPPQVHQVRSAMSAFTGVSISGSNRQCFCETSAVDARGDSGYHLLMGITAGPFNVGGHDWMIEYYPNGENPSFADFISLFLTFHYDADTDEGDPVEVRFSFSLVDQVEKQMAMHIRGTGETRDFSTATPIWGNDRFMRRDAVEHSADLKCDCLTIRCDVVVVRNSKLDDDDASGPGHSTKALLLPDIHQHFNSLLQNKVGADVAFQVGGETFAAHRCVLAARSTVFMAQLFGPMKEASSNRVIQIKDMEPKGENREGCH</sequence>
<dbReference type="Pfam" id="PF00651">
    <property type="entry name" value="BTB"/>
    <property type="match status" value="2"/>
</dbReference>
<protein>
    <submittedName>
        <fullName evidence="2">BTB/POZ and MATH domain-containing protein 3</fullName>
    </submittedName>
</protein>
<dbReference type="PANTHER" id="PTHR26379:SF484">
    <property type="entry name" value="BTB DOMAIN-CONTAINING PROTEIN"/>
    <property type="match status" value="1"/>
</dbReference>
<dbReference type="InterPro" id="IPR008974">
    <property type="entry name" value="TRAF-like"/>
</dbReference>
<gene>
    <name evidence="2" type="ORF">TRIUR3_02379</name>
</gene>
<dbReference type="eggNOG" id="KOG1987">
    <property type="taxonomic scope" value="Eukaryota"/>
</dbReference>
<reference evidence="2" key="1">
    <citation type="journal article" date="2013" name="Nature">
        <title>Draft genome of the wheat A-genome progenitor Triticum urartu.</title>
        <authorList>
            <person name="Ling H.Q."/>
            <person name="Zhao S."/>
            <person name="Liu D."/>
            <person name="Wang J."/>
            <person name="Sun H."/>
            <person name="Zhang C."/>
            <person name="Fan H."/>
            <person name="Li D."/>
            <person name="Dong L."/>
            <person name="Tao Y."/>
            <person name="Gao C."/>
            <person name="Wu H."/>
            <person name="Li Y."/>
            <person name="Cui Y."/>
            <person name="Guo X."/>
            <person name="Zheng S."/>
            <person name="Wang B."/>
            <person name="Yu K."/>
            <person name="Liang Q."/>
            <person name="Yang W."/>
            <person name="Lou X."/>
            <person name="Chen J."/>
            <person name="Feng M."/>
            <person name="Jian J."/>
            <person name="Zhang X."/>
            <person name="Luo G."/>
            <person name="Jiang Y."/>
            <person name="Liu J."/>
            <person name="Wang Z."/>
            <person name="Sha Y."/>
            <person name="Zhang B."/>
            <person name="Wu H."/>
            <person name="Tang D."/>
            <person name="Shen Q."/>
            <person name="Xue P."/>
            <person name="Zou S."/>
            <person name="Wang X."/>
            <person name="Liu X."/>
            <person name="Wang F."/>
            <person name="Yang Y."/>
            <person name="An X."/>
            <person name="Dong Z."/>
            <person name="Zhang K."/>
            <person name="Zhang X."/>
            <person name="Luo M.C."/>
            <person name="Dvorak J."/>
            <person name="Tong Y."/>
            <person name="Wang J."/>
            <person name="Yang H."/>
            <person name="Li Z."/>
            <person name="Wang D."/>
            <person name="Zhang A."/>
            <person name="Wang J."/>
        </authorList>
    </citation>
    <scope>NUCLEOTIDE SEQUENCE</scope>
</reference>
<dbReference type="InterPro" id="IPR002083">
    <property type="entry name" value="MATH/TRAF_dom"/>
</dbReference>
<dbReference type="InterPro" id="IPR000210">
    <property type="entry name" value="BTB/POZ_dom"/>
</dbReference>
<dbReference type="InterPro" id="IPR011333">
    <property type="entry name" value="SKP1/BTB/POZ_sf"/>
</dbReference>
<comment type="pathway">
    <text evidence="1">Protein modification; protein ubiquitination.</text>
</comment>